<sequence length="196" mass="21404">MSLPLSILFSFTLLLLYALPLQAAFLSPVRKDHTTLQYTLPILLKTPLQPTQLVLDLGGSFSWINCYNNYTSSTYHHIFCDTPLCTYTQSFACGNCYDKPFGPNCANNTCDLFPENPIIRDRGLDSVGLDDALTDTLALPTTDGKAQGPLGLVHDFIFSCAKASLLKKLANGATGMAGLGRSNISLQAQIYDKRSQ</sequence>
<feature type="chain" id="PRO_5029796723" evidence="2">
    <location>
        <begin position="24"/>
        <end position="196"/>
    </location>
</feature>
<evidence type="ECO:0000256" key="1">
    <source>
        <dbReference type="ARBA" id="ARBA00007447"/>
    </source>
</evidence>
<evidence type="ECO:0000313" key="4">
    <source>
        <dbReference type="EMBL" id="KAF5732754.1"/>
    </source>
</evidence>
<accession>A0A7J7CF01</accession>
<dbReference type="InterPro" id="IPR032861">
    <property type="entry name" value="TAXi_N"/>
</dbReference>
<keyword evidence="5" id="KW-1185">Reference proteome</keyword>
<dbReference type="AlphaFoldDB" id="A0A7J7CF01"/>
<dbReference type="PANTHER" id="PTHR47965:SF6">
    <property type="entry name" value="ASPARTIC PROTEINASE GIP1-RELATED"/>
    <property type="match status" value="1"/>
</dbReference>
<name>A0A7J7CF01_TRIWF</name>
<feature type="signal peptide" evidence="2">
    <location>
        <begin position="1"/>
        <end position="23"/>
    </location>
</feature>
<gene>
    <name evidence="4" type="ORF">HS088_TW17G00284</name>
</gene>
<dbReference type="PANTHER" id="PTHR47965">
    <property type="entry name" value="ASPARTYL PROTEASE-RELATED"/>
    <property type="match status" value="1"/>
</dbReference>
<comment type="caution">
    <text evidence="4">The sequence shown here is derived from an EMBL/GenBank/DDBJ whole genome shotgun (WGS) entry which is preliminary data.</text>
</comment>
<evidence type="ECO:0000256" key="2">
    <source>
        <dbReference type="SAM" id="SignalP"/>
    </source>
</evidence>
<feature type="domain" description="Peptidase A1" evidence="3">
    <location>
        <begin position="38"/>
        <end position="196"/>
    </location>
</feature>
<protein>
    <submittedName>
        <fullName evidence="4">Basic 7S globulin-like</fullName>
    </submittedName>
</protein>
<dbReference type="GO" id="GO:0004190">
    <property type="term" value="F:aspartic-type endopeptidase activity"/>
    <property type="evidence" value="ECO:0007669"/>
    <property type="project" value="InterPro"/>
</dbReference>
<dbReference type="InterPro" id="IPR033121">
    <property type="entry name" value="PEPTIDASE_A1"/>
</dbReference>
<keyword evidence="2" id="KW-0732">Signal</keyword>
<comment type="similarity">
    <text evidence="1">Belongs to the peptidase A1 family.</text>
</comment>
<dbReference type="Proteomes" id="UP000593562">
    <property type="component" value="Unassembled WGS sequence"/>
</dbReference>
<reference evidence="4 5" key="1">
    <citation type="journal article" date="2020" name="Nat. Commun.">
        <title>Genome of Tripterygium wilfordii and identification of cytochrome P450 involved in triptolide biosynthesis.</title>
        <authorList>
            <person name="Tu L."/>
            <person name="Su P."/>
            <person name="Zhang Z."/>
            <person name="Gao L."/>
            <person name="Wang J."/>
            <person name="Hu T."/>
            <person name="Zhou J."/>
            <person name="Zhang Y."/>
            <person name="Zhao Y."/>
            <person name="Liu Y."/>
            <person name="Song Y."/>
            <person name="Tong Y."/>
            <person name="Lu Y."/>
            <person name="Yang J."/>
            <person name="Xu C."/>
            <person name="Jia M."/>
            <person name="Peters R.J."/>
            <person name="Huang L."/>
            <person name="Gao W."/>
        </authorList>
    </citation>
    <scope>NUCLEOTIDE SEQUENCE [LARGE SCALE GENOMIC DNA]</scope>
    <source>
        <strain evidence="5">cv. XIE 37</strain>
        <tissue evidence="4">Leaf</tissue>
    </source>
</reference>
<dbReference type="InterPro" id="IPR021109">
    <property type="entry name" value="Peptidase_aspartic_dom_sf"/>
</dbReference>
<dbReference type="InterPro" id="IPR001461">
    <property type="entry name" value="Aspartic_peptidase_A1"/>
</dbReference>
<organism evidence="4 5">
    <name type="scientific">Tripterygium wilfordii</name>
    <name type="common">Thunder God vine</name>
    <dbReference type="NCBI Taxonomy" id="458696"/>
    <lineage>
        <taxon>Eukaryota</taxon>
        <taxon>Viridiplantae</taxon>
        <taxon>Streptophyta</taxon>
        <taxon>Embryophyta</taxon>
        <taxon>Tracheophyta</taxon>
        <taxon>Spermatophyta</taxon>
        <taxon>Magnoliopsida</taxon>
        <taxon>eudicotyledons</taxon>
        <taxon>Gunneridae</taxon>
        <taxon>Pentapetalae</taxon>
        <taxon>rosids</taxon>
        <taxon>fabids</taxon>
        <taxon>Celastrales</taxon>
        <taxon>Celastraceae</taxon>
        <taxon>Tripterygium</taxon>
    </lineage>
</organism>
<dbReference type="GO" id="GO:0006508">
    <property type="term" value="P:proteolysis"/>
    <property type="evidence" value="ECO:0007669"/>
    <property type="project" value="InterPro"/>
</dbReference>
<dbReference type="PROSITE" id="PS51767">
    <property type="entry name" value="PEPTIDASE_A1"/>
    <property type="match status" value="1"/>
</dbReference>
<dbReference type="InParanoid" id="A0A7J7CF01"/>
<evidence type="ECO:0000313" key="5">
    <source>
        <dbReference type="Proteomes" id="UP000593562"/>
    </source>
</evidence>
<dbReference type="Gene3D" id="2.40.70.10">
    <property type="entry name" value="Acid Proteases"/>
    <property type="match status" value="1"/>
</dbReference>
<proteinExistence type="inferred from homology"/>
<evidence type="ECO:0000259" key="3">
    <source>
        <dbReference type="PROSITE" id="PS51767"/>
    </source>
</evidence>
<dbReference type="SUPFAM" id="SSF50630">
    <property type="entry name" value="Acid proteases"/>
    <property type="match status" value="1"/>
</dbReference>
<dbReference type="EMBL" id="JAAARO010000017">
    <property type="protein sequence ID" value="KAF5732754.1"/>
    <property type="molecule type" value="Genomic_DNA"/>
</dbReference>
<dbReference type="Pfam" id="PF14543">
    <property type="entry name" value="TAXi_N"/>
    <property type="match status" value="1"/>
</dbReference>